<keyword evidence="3" id="KW-1185">Reference proteome</keyword>
<dbReference type="EMBL" id="JANUGW010000019">
    <property type="protein sequence ID" value="MCS0584215.1"/>
    <property type="molecule type" value="Genomic_DNA"/>
</dbReference>
<evidence type="ECO:0000256" key="1">
    <source>
        <dbReference type="SAM" id="MobiDB-lite"/>
    </source>
</evidence>
<comment type="caution">
    <text evidence="2">The sequence shown here is derived from an EMBL/GenBank/DDBJ whole genome shotgun (WGS) entry which is preliminary data.</text>
</comment>
<protein>
    <submittedName>
        <fullName evidence="2">Uncharacterized protein</fullName>
    </submittedName>
</protein>
<sequence length="148" mass="15968">MRHDLTAVFNNRGDAQHVLDELLLSGFPRSGTSLVSPPEAGDAACRPDAGSGGALRQILARLFGRWHDEPARVDESAFLPGRHVITLTGAAGPDSVRAIGIMEQSNPVYIEDRHQLARRAPAGAEAKPHAKRTFRVNKRKTGHAGPPR</sequence>
<feature type="compositionally biased region" description="Basic residues" evidence="1">
    <location>
        <begin position="129"/>
        <end position="142"/>
    </location>
</feature>
<evidence type="ECO:0000313" key="3">
    <source>
        <dbReference type="Proteomes" id="UP001204151"/>
    </source>
</evidence>
<dbReference type="RefSeq" id="WP_258818777.1">
    <property type="nucleotide sequence ID" value="NZ_JANUGW010000019.1"/>
</dbReference>
<gene>
    <name evidence="2" type="ORF">NX784_21700</name>
</gene>
<proteinExistence type="predicted"/>
<reference evidence="2 3" key="1">
    <citation type="submission" date="2022-08" db="EMBL/GenBank/DDBJ databases">
        <title>Reclassification of Massilia species as members of the genera Telluria, Duganella, Pseudoduganella, Mokoshia gen. nov. and Zemynaea gen. nov. using orthogonal and non-orthogonal genome-based approaches.</title>
        <authorList>
            <person name="Bowman J.P."/>
        </authorList>
    </citation>
    <scope>NUCLEOTIDE SEQUENCE [LARGE SCALE GENOMIC DNA]</scope>
    <source>
        <strain evidence="2 3">JCM 31316</strain>
    </source>
</reference>
<accession>A0ABT1ZWG5</accession>
<name>A0ABT1ZWG5_9BURK</name>
<evidence type="ECO:0000313" key="2">
    <source>
        <dbReference type="EMBL" id="MCS0584215.1"/>
    </source>
</evidence>
<organism evidence="2 3">
    <name type="scientific">Massilia pinisoli</name>
    <dbReference type="NCBI Taxonomy" id="1772194"/>
    <lineage>
        <taxon>Bacteria</taxon>
        <taxon>Pseudomonadati</taxon>
        <taxon>Pseudomonadota</taxon>
        <taxon>Betaproteobacteria</taxon>
        <taxon>Burkholderiales</taxon>
        <taxon>Oxalobacteraceae</taxon>
        <taxon>Telluria group</taxon>
        <taxon>Massilia</taxon>
    </lineage>
</organism>
<feature type="region of interest" description="Disordered" evidence="1">
    <location>
        <begin position="120"/>
        <end position="148"/>
    </location>
</feature>
<dbReference type="Proteomes" id="UP001204151">
    <property type="component" value="Unassembled WGS sequence"/>
</dbReference>